<dbReference type="AlphaFoldDB" id="A7A6I2"/>
<sequence length="67" mass="7710">MVETPAMEVDDDRKRFMLCFRTIQVQFAQLVRNAIWEIRQYMHSVRLMLFGESVCVAGMTGVGVGLK</sequence>
<evidence type="ECO:0000313" key="1">
    <source>
        <dbReference type="EMBL" id="EDN82781.1"/>
    </source>
</evidence>
<reference evidence="1 2" key="2">
    <citation type="submission" date="2007-05" db="EMBL/GenBank/DDBJ databases">
        <title>Draft genome sequence of Bifidobacterium adolescentis (L2-32).</title>
        <authorList>
            <person name="Sudarsanam P."/>
            <person name="Ley R."/>
            <person name="Guruge J."/>
            <person name="Turnbaugh P.J."/>
            <person name="Mahowald M."/>
            <person name="Liep D."/>
            <person name="Gordon J."/>
        </authorList>
    </citation>
    <scope>NUCLEOTIDE SEQUENCE [LARGE SCALE GENOMIC DNA]</scope>
    <source>
        <strain evidence="1 2">L2-32</strain>
    </source>
</reference>
<proteinExistence type="predicted"/>
<accession>A7A6I2</accession>
<protein>
    <submittedName>
        <fullName evidence="1">Uncharacterized protein</fullName>
    </submittedName>
</protein>
<comment type="caution">
    <text evidence="1">The sequence shown here is derived from an EMBL/GenBank/DDBJ whole genome shotgun (WGS) entry which is preliminary data.</text>
</comment>
<reference evidence="1 2" key="1">
    <citation type="submission" date="2007-04" db="EMBL/GenBank/DDBJ databases">
        <authorList>
            <person name="Fulton L."/>
            <person name="Clifton S."/>
            <person name="Fulton B."/>
            <person name="Xu J."/>
            <person name="Minx P."/>
            <person name="Pepin K.H."/>
            <person name="Johnson M."/>
            <person name="Thiruvilangam P."/>
            <person name="Bhonagiri V."/>
            <person name="Nash W.E."/>
            <person name="Mardis E.R."/>
            <person name="Wilson R.K."/>
        </authorList>
    </citation>
    <scope>NUCLEOTIDE SEQUENCE [LARGE SCALE GENOMIC DNA]</scope>
    <source>
        <strain evidence="1 2">L2-32</strain>
    </source>
</reference>
<name>A7A6I2_BIFAD</name>
<evidence type="ECO:0000313" key="2">
    <source>
        <dbReference type="Proteomes" id="UP000003773"/>
    </source>
</evidence>
<organism evidence="1 2">
    <name type="scientific">Bifidobacterium adolescentis L2-32</name>
    <dbReference type="NCBI Taxonomy" id="411481"/>
    <lineage>
        <taxon>Bacteria</taxon>
        <taxon>Bacillati</taxon>
        <taxon>Actinomycetota</taxon>
        <taxon>Actinomycetes</taxon>
        <taxon>Bifidobacteriales</taxon>
        <taxon>Bifidobacteriaceae</taxon>
        <taxon>Bifidobacterium</taxon>
    </lineage>
</organism>
<gene>
    <name evidence="1" type="ORF">BIFADO_01464</name>
</gene>
<dbReference type="Proteomes" id="UP000003773">
    <property type="component" value="Unassembled WGS sequence"/>
</dbReference>
<dbReference type="HOGENOM" id="CLU_2803816_0_0_11"/>
<dbReference type="EMBL" id="AAXD02000031">
    <property type="protein sequence ID" value="EDN82781.1"/>
    <property type="molecule type" value="Genomic_DNA"/>
</dbReference>